<dbReference type="Pfam" id="PF01699">
    <property type="entry name" value="Na_Ca_ex"/>
    <property type="match status" value="2"/>
</dbReference>
<evidence type="ECO:0000256" key="2">
    <source>
        <dbReference type="ARBA" id="ARBA00022692"/>
    </source>
</evidence>
<evidence type="ECO:0000256" key="1">
    <source>
        <dbReference type="ARBA" id="ARBA00004141"/>
    </source>
</evidence>
<feature type="transmembrane region" description="Helical" evidence="5">
    <location>
        <begin position="108"/>
        <end position="141"/>
    </location>
</feature>
<accession>A0A192D553</accession>
<dbReference type="STRING" id="1112.A9D12_08745"/>
<dbReference type="InterPro" id="IPR044880">
    <property type="entry name" value="NCX_ion-bd_dom_sf"/>
</dbReference>
<evidence type="ECO:0000259" key="6">
    <source>
        <dbReference type="Pfam" id="PF01699"/>
    </source>
</evidence>
<feature type="domain" description="Sodium/calcium exchanger membrane region" evidence="6">
    <location>
        <begin position="176"/>
        <end position="317"/>
    </location>
</feature>
<dbReference type="Gene3D" id="6.10.280.80">
    <property type="entry name" value="NCX, peripheral helical region"/>
    <property type="match status" value="1"/>
</dbReference>
<name>A0A192D553_9SPHN</name>
<reference evidence="7 8" key="1">
    <citation type="submission" date="2016-05" db="EMBL/GenBank/DDBJ databases">
        <title>Compelete Genome Sequence of Bacteriochlorophyll-Synthesizing Bacterium Porphyrobacter neustonensis DSM 9434.</title>
        <authorList>
            <person name="Shi X.-L."/>
            <person name="Wu Y.-H."/>
            <person name="Cheng H."/>
            <person name="Xu L."/>
            <person name="Zhang X.-Q."/>
            <person name="Wang C.-S."/>
            <person name="Xu X.-W."/>
        </authorList>
    </citation>
    <scope>NUCLEOTIDE SEQUENCE [LARGE SCALE GENOMIC DNA]</scope>
    <source>
        <strain evidence="7 8">DSM 9434</strain>
    </source>
</reference>
<keyword evidence="4 5" id="KW-0472">Membrane</keyword>
<sequence length="319" mass="32314">MTNAILLVAAGLVLLAIGGELLVRGSVGMATRLGISPLLAGLTIVGFGTSTPELATSIQAAMAGSPGIAVGNVIGSNIANILFILGVSALILPLSVNPASFKRDSIALGGSALLCTGAVLTGVIGPVIGIILIACLVGYLYWAYKTESAAPCPEGARHEAEAAEHPVPATTAPILLIGMIIAGLAAAIFGAGWLVDGAVVLASAAGLSEAVIGLTVVAVGTSLPELIACVIAVLRKHEDVALGNVVGSNIYNILGILGITAMVKPITIPEEIARFDVWVMLAVTALLLVQLRSGWRLSRAEGGLLVLIYAAYTAFLVMR</sequence>
<evidence type="ECO:0000256" key="5">
    <source>
        <dbReference type="SAM" id="Phobius"/>
    </source>
</evidence>
<feature type="transmembrane region" description="Helical" evidence="5">
    <location>
        <begin position="78"/>
        <end position="96"/>
    </location>
</feature>
<gene>
    <name evidence="7" type="ORF">A9D12_08745</name>
</gene>
<dbReference type="GO" id="GO:0005886">
    <property type="term" value="C:plasma membrane"/>
    <property type="evidence" value="ECO:0007669"/>
    <property type="project" value="TreeGrafter"/>
</dbReference>
<evidence type="ECO:0000256" key="4">
    <source>
        <dbReference type="ARBA" id="ARBA00023136"/>
    </source>
</evidence>
<evidence type="ECO:0000256" key="3">
    <source>
        <dbReference type="ARBA" id="ARBA00022989"/>
    </source>
</evidence>
<dbReference type="AlphaFoldDB" id="A0A192D553"/>
<evidence type="ECO:0000313" key="8">
    <source>
        <dbReference type="Proteomes" id="UP000078263"/>
    </source>
</evidence>
<dbReference type="OrthoDB" id="9794225at2"/>
<keyword evidence="8" id="KW-1185">Reference proteome</keyword>
<proteinExistence type="predicted"/>
<dbReference type="InterPro" id="IPR004481">
    <property type="entry name" value="K/Na/Ca-exchanger"/>
</dbReference>
<protein>
    <submittedName>
        <fullName evidence="7">Sodium:calcium antiporter</fullName>
    </submittedName>
</protein>
<dbReference type="GO" id="GO:0005262">
    <property type="term" value="F:calcium channel activity"/>
    <property type="evidence" value="ECO:0007669"/>
    <property type="project" value="TreeGrafter"/>
</dbReference>
<dbReference type="KEGG" id="pns:A9D12_08745"/>
<feature type="transmembrane region" description="Helical" evidence="5">
    <location>
        <begin position="174"/>
        <end position="195"/>
    </location>
</feature>
<dbReference type="GO" id="GO:0006874">
    <property type="term" value="P:intracellular calcium ion homeostasis"/>
    <property type="evidence" value="ECO:0007669"/>
    <property type="project" value="TreeGrafter"/>
</dbReference>
<dbReference type="PANTHER" id="PTHR10846:SF8">
    <property type="entry name" value="INNER MEMBRANE PROTEIN YRBG"/>
    <property type="match status" value="1"/>
</dbReference>
<feature type="transmembrane region" description="Helical" evidence="5">
    <location>
        <begin position="207"/>
        <end position="234"/>
    </location>
</feature>
<feature type="transmembrane region" description="Helical" evidence="5">
    <location>
        <begin position="240"/>
        <end position="263"/>
    </location>
</feature>
<evidence type="ECO:0000313" key="7">
    <source>
        <dbReference type="EMBL" id="ANK13022.1"/>
    </source>
</evidence>
<dbReference type="Proteomes" id="UP000078263">
    <property type="component" value="Chromosome"/>
</dbReference>
<feature type="transmembrane region" description="Helical" evidence="5">
    <location>
        <begin position="301"/>
        <end position="318"/>
    </location>
</feature>
<dbReference type="NCBIfam" id="TIGR00367">
    <property type="entry name" value="calcium/sodium antiporter"/>
    <property type="match status" value="1"/>
</dbReference>
<dbReference type="Gene3D" id="1.20.1420.30">
    <property type="entry name" value="NCX, central ion-binding region"/>
    <property type="match status" value="1"/>
</dbReference>
<feature type="domain" description="Sodium/calcium exchanger membrane region" evidence="6">
    <location>
        <begin position="4"/>
        <end position="144"/>
    </location>
</feature>
<keyword evidence="2 5" id="KW-0812">Transmembrane</keyword>
<feature type="transmembrane region" description="Helical" evidence="5">
    <location>
        <begin position="275"/>
        <end position="295"/>
    </location>
</feature>
<dbReference type="InterPro" id="IPR004837">
    <property type="entry name" value="NaCa_Exmemb"/>
</dbReference>
<keyword evidence="3 5" id="KW-1133">Transmembrane helix</keyword>
<dbReference type="GO" id="GO:0008273">
    <property type="term" value="F:calcium, potassium:sodium antiporter activity"/>
    <property type="evidence" value="ECO:0007669"/>
    <property type="project" value="TreeGrafter"/>
</dbReference>
<comment type="subcellular location">
    <subcellularLocation>
        <location evidence="1">Membrane</location>
        <topology evidence="1">Multi-pass membrane protein</topology>
    </subcellularLocation>
</comment>
<dbReference type="PANTHER" id="PTHR10846">
    <property type="entry name" value="SODIUM/POTASSIUM/CALCIUM EXCHANGER"/>
    <property type="match status" value="1"/>
</dbReference>
<dbReference type="RefSeq" id="WP_068350935.1">
    <property type="nucleotide sequence ID" value="NZ_CP016033.1"/>
</dbReference>
<dbReference type="EMBL" id="CP016033">
    <property type="protein sequence ID" value="ANK13022.1"/>
    <property type="molecule type" value="Genomic_DNA"/>
</dbReference>
<organism evidence="7 8">
    <name type="scientific">Erythrobacter neustonensis</name>
    <dbReference type="NCBI Taxonomy" id="1112"/>
    <lineage>
        <taxon>Bacteria</taxon>
        <taxon>Pseudomonadati</taxon>
        <taxon>Pseudomonadota</taxon>
        <taxon>Alphaproteobacteria</taxon>
        <taxon>Sphingomonadales</taxon>
        <taxon>Erythrobacteraceae</taxon>
        <taxon>Erythrobacter/Porphyrobacter group</taxon>
        <taxon>Erythrobacter</taxon>
    </lineage>
</organism>